<feature type="region of interest" description="Disordered" evidence="2">
    <location>
        <begin position="851"/>
        <end position="886"/>
    </location>
</feature>
<feature type="region of interest" description="Disordered" evidence="2">
    <location>
        <begin position="2472"/>
        <end position="2532"/>
    </location>
</feature>
<dbReference type="PANTHER" id="PTHR22590">
    <property type="entry name" value="MYOSIN MOTOR DOMAIN-CONTAINING PROTEIN"/>
    <property type="match status" value="1"/>
</dbReference>
<sequence>MTLQGKEIAGSGLDWACLEEHFCHAYRSCPGYRAAGCWVVVSLLSAPAVTQKPQVSLDSMFFMHSTSSIHSVWTATGLVLLPHPSLPLTTSLLFANSSPTSPHISNHPCTHCLLTHLHPLPICASPYLPISLPSPYTYQTSSFTPPPQTSLAGSGMAAMQPAAQLQFQNLMSPSRPCLPQPTPIHQEKVAKLRPQIQNDSYPPKELTVLASQEVPRLRAVVESQAFRNILVDEMDMMVSRAATVIQANWKGYRLRQKLISQMTAAKAIQEAWRRFSTRRLMHSNKLTAKKAKREDDGDIPYHQPQQVRFHAPEDQSPLMVTKETQFPSSDNLVSSQATAGPCASRVPRGGLDRHTGPKHQPCMLTKTFQSSCLMRHLEGDSVKIRHVASKTIKVGTLEPAATGRYGQAIHGSLKTQTQTHTETDVPKVPLHIYQINKVPTKVCPAAAAAPKSPATMSTAPKSAPQTRPSSPATVTTVTTVTKMPAPTSPTSPMIRPLVPVPPNSSLSSTTPQMQVRSMVPGVRAQPPVSAVSPTIKALPRLGTFVTKAPLQTGPGFAVTKNLIQTRPVTRSQAQTCAVSTPSKTCQSSPTVKPSPQTRLAAMITKTPAQLRSVAAVFRTLCGGSTEAAVPSSPKSSSQSPVIAGNTASQVHLTNPKAKVTVSTKQTPAVVKVASQSYLAEGKGRCGPQGNLDIIPKPPPAKSPLEVEKMKPCPARASKKEAALKTNTTIATRALSWTKVMEDRSKALTQIEQRAEIVKVHFRVYMPEEITVTLSQAQLAVPLTKTCPQTRPSPCHARTLLASPCCKALSQSCTPSRLAPGTPEGRRPPVGLSASLSSSPLAAHLMSLTAQLQPAGEQARSVSRDHPTTSRPTSACPQSRSSGMTSVPPEVYPHTYSHISAPQHPMASILTKNSSQLRPPAEHVKTMNAKTAKAACQVCPSAKLNKAPSLAQLITCLAKVPSQAQIATETAKCLLTAHPPTDLSSKTQSQTFLSTSKASVQLWQHLGTLSTGPRAKPDDRSVAQPQPHSHAPNKTVQNSRSVATDPQGMLVPLMTPSGHPVCNAESWGDSGRPRTPPPSPMPNQAVSCHEDLAASIASLCADLVAMLGSPEDLRALLVKTLSQGEVRTALSQALSREVLGPSVVKAMPQGMLGMALMKALSWGELGISLSRALSRGELRPELSKATQGKLAEVLCKALTEDERATLSQALCQGELGAVFTQSLAQMAQRTGAFLPKASSKTVGSRMTTAPAPMEVTCSGSLSVAWGPTMGPVGARCSKVRPPWEGLPWEQPDGIPWDKSVGITLEGSPCSPQSLIGSFSGGTVTSTYCCPLLKMPTLSREVGSVLYSGLYLRSLDLDSMACGEGPHVPKRPSQPPPPGLWQPLVANGVGPSSNQPSVTSNSPVPSSHQPSVASRVPYPGSSYREGNVVASKPSGRMGDGNSPTSLWPSTTCQSNVCQCPTQGIHKKSPCSYCSSLIRSHSSLPKETCKQILLSGHNRVLSPPGSKEMATIVRNVADEQGSDQPSPVLLNPKSQTASNRSTPKLEKRPQVPLTPPFHAQTTGQHKSLLDELLAKIPQHPQIVLAKSYPRTHCQDSCDSQSSLKSSPSDKPSVPSSLPPSGVLECSKEGDMQDSQPMANEIREARYRLQGQLERTCPPSLQHTLPKSQRPPLGLGPFLSSSSLASNVHWDSDSASDYSTGDLTEALCQNTATPWHKKDQVRARDRKPSGVTCLDPVLPKDTRTQRGAPSPGQARKASEGSQRLSQPLEAKGLSPSSPHPAGSKSVSPGLAQSSPGRGVTLSLAQPSPGRGVTPRLAQPSTGPGVASSLAQPSTGPGVAPSLAQPSPGCGVTPRLAQPSTGPGVASSLAQPSTSPGVAPSLAHPSVATRVSPALAQPSIDTGLFPGLTEPLIYYGSPTNFSQPFVYAGGSPIYTQKHVASSAPSNFTQTSATGVVTLNSQSVSIGATSGQAQPSAAIHGAPRPTQSPLSSWPPPGGSSMPTQVAGHPDSVQTSVAPGMFPGFFQPFPAYSVPSHFTQPYMATVVTPNYVQPCVSHGMSPGLAQAFVVSVRSPTLAHVSVANRASPNHSQPTTASTVVPGVLKVPLSNRVPPNLNSPFLAPRMYPDLSNAPAATLGTLSLLPPTVVCGVGRGVSKPAFSPQQHTLLDSSTTQSQPSMPNQGGLQPCVKSTPGQPSLGICSSSGGNLPQGSTVHSEPTQANKGPPSPMVQTMHGHPSVAPVEDNGLAIGTSVPCQALFRGIAPGIPQGPLTTGLFLSVCQGANPPPMAAWASPADIHWTQNQAAMAAGVGQSPCPATVPTMQVPPELFPNQLATSIPQPCATLPIALDPQLFSMATMVPPSYQYVGMIIADAAGAVGGTLPQASVDGKVSSAPAPKPVFESKTPNLPQVSMTRGVGRSVPAEFMADGVTQKVPPESMVDGLVQSVPPESKAEGVAQNVSPESTVGIRTQNLLTKSVISGEGQSSHGDAGASDVALGQPPCPVASNKAPSHPQKIDGSREKLSPAIEPSPNSHCPSPWSSFVASRPSNLVPGGSMLVGICPRPFQVTQYKEASQVSFLTPSVTKLANDCTPATQKLAEDPQHPPSQISQDPGQTKLVGVGDLTLPKPGQMAKTTSSTVTPSTDSVKPEGIQTESKLGASQTGLGATGRERRGHIPLAAENVPKDQTFSKTLSNKEVPKQVQSLGKHPTVSSNTVQPLASESKSDLPSLHSGPRIPSRQETPVDNSSQPLAYNVSVAPQLSTGRAGTAELPLGLEGAKPGNPRAVQSSEGTNSAPPPKIGASSASQIGEPQSHTKRDHQESLTARKFYQSSQGNFVSELLEGSMDRLLPFSYPLKPVSRASSDSHREPSGASTVGVMPIIHVGVVRGQKTSSGGRRVSLVHEPSSDDPQRPLLDESAKDARQAGQPRTVLSLTTHLDQRPPSARGPRVSYDKGSLVPTMSHGQNIESINSSVTGYDGRSQMMGGVAAPPSQKHEEVRVPKTSFDEGSRKVTTTHYGHRLHHITVRKTTLDGSSQGPRTMPLNHRPHLVTYPKTGHNTMSPPPTVPQGPVDAGLAAGQSWNSKVPNVSVRATAHAGAPPGIWPSRGHKPWDPSGAEAALDRKPSAELLMSVQAMEKVVVQAVVTIQACTRGYLVRRTVKVWHQWATIIQATWRGYRVRRNLERLFRATTIIQAAWRGYSIRRARTRHILLPTAWPEHGGRTQGNLDSRSSSEHRCFLSCQPDVCSVCQSLGPPVESPPSVVMLVGSQPRTCHVCGHTLSTRVVQGFGQGASVHSVSRWTSASQQSTLSQQHRACTIIQAAWKGYRTRRQLRQQQSAAKMVQAMWRGHYTRSCLTTDALLGTGGPWSISRDISRRTSRAYSLHWPGV</sequence>
<feature type="region of interest" description="Disordered" evidence="2">
    <location>
        <begin position="451"/>
        <end position="476"/>
    </location>
</feature>
<feature type="region of interest" description="Disordered" evidence="2">
    <location>
        <begin position="1653"/>
        <end position="1674"/>
    </location>
</feature>
<evidence type="ECO:0000256" key="2">
    <source>
        <dbReference type="SAM" id="MobiDB-lite"/>
    </source>
</evidence>
<dbReference type="SMART" id="SM00015">
    <property type="entry name" value="IQ"/>
    <property type="match status" value="7"/>
</dbReference>
<reference evidence="3" key="2">
    <citation type="submission" date="2025-08" db="UniProtKB">
        <authorList>
            <consortium name="Ensembl"/>
        </authorList>
    </citation>
    <scope>IDENTIFICATION</scope>
    <source>
        <strain evidence="3">Brown Norway</strain>
    </source>
</reference>
<dbReference type="InterPro" id="IPR027417">
    <property type="entry name" value="P-loop_NTPase"/>
</dbReference>
<feature type="region of interest" description="Disordered" evidence="2">
    <location>
        <begin position="2587"/>
        <end position="2740"/>
    </location>
</feature>
<reference evidence="3" key="3">
    <citation type="submission" date="2025-09" db="UniProtKB">
        <authorList>
            <consortium name="Ensembl"/>
        </authorList>
    </citation>
    <scope>IDENTIFICATION</scope>
    <source>
        <strain evidence="3">Brown Norway</strain>
    </source>
</reference>
<dbReference type="Proteomes" id="UP000002494">
    <property type="component" value="Chromosome 16"/>
</dbReference>
<feature type="compositionally biased region" description="Polar residues" evidence="2">
    <location>
        <begin position="2522"/>
        <end position="2532"/>
    </location>
</feature>
<dbReference type="PROSITE" id="PS50096">
    <property type="entry name" value="IQ"/>
    <property type="match status" value="6"/>
</dbReference>
<gene>
    <name evidence="3" type="primary">Iqcn</name>
</gene>
<feature type="compositionally biased region" description="Polar residues" evidence="2">
    <location>
        <begin position="1780"/>
        <end position="1791"/>
    </location>
</feature>
<dbReference type="SUPFAM" id="SSF52540">
    <property type="entry name" value="P-loop containing nucleoside triphosphate hydrolases"/>
    <property type="match status" value="2"/>
</dbReference>
<feature type="compositionally biased region" description="Low complexity" evidence="2">
    <location>
        <begin position="1591"/>
        <end position="1617"/>
    </location>
</feature>
<feature type="compositionally biased region" description="Basic and acidic residues" evidence="2">
    <location>
        <begin position="2895"/>
        <end position="2913"/>
    </location>
</feature>
<dbReference type="CDD" id="cd23767">
    <property type="entry name" value="IQCD"/>
    <property type="match status" value="4"/>
</dbReference>
<feature type="compositionally biased region" description="Polar residues" evidence="2">
    <location>
        <begin position="868"/>
        <end position="884"/>
    </location>
</feature>
<feature type="region of interest" description="Disordered" evidence="2">
    <location>
        <begin position="3088"/>
        <end position="3107"/>
    </location>
</feature>
<feature type="compositionally biased region" description="Polar residues" evidence="2">
    <location>
        <begin position="463"/>
        <end position="472"/>
    </location>
</feature>
<feature type="compositionally biased region" description="Polar residues" evidence="2">
    <location>
        <begin position="2776"/>
        <end position="2785"/>
    </location>
</feature>
<feature type="compositionally biased region" description="Polar residues" evidence="2">
    <location>
        <begin position="1022"/>
        <end position="1043"/>
    </location>
</feature>
<feature type="region of interest" description="Disordered" evidence="2">
    <location>
        <begin position="1361"/>
        <end position="1440"/>
    </location>
</feature>
<evidence type="ECO:0000256" key="1">
    <source>
        <dbReference type="ARBA" id="ARBA00022737"/>
    </source>
</evidence>
<dbReference type="PANTHER" id="PTHR22590:SF2">
    <property type="entry name" value="IQ DOMAIN-CONTAINING PROTEIN N"/>
    <property type="match status" value="1"/>
</dbReference>
<feature type="region of interest" description="Disordered" evidence="2">
    <location>
        <begin position="1008"/>
        <end position="1084"/>
    </location>
</feature>
<feature type="compositionally biased region" description="Polar residues" evidence="2">
    <location>
        <begin position="2185"/>
        <end position="2215"/>
    </location>
</feature>
<feature type="region of interest" description="Disordered" evidence="2">
    <location>
        <begin position="1961"/>
        <end position="2004"/>
    </location>
</feature>
<evidence type="ECO:0000313" key="4">
    <source>
        <dbReference type="Proteomes" id="UP000002494"/>
    </source>
</evidence>
<dbReference type="InterPro" id="IPR000048">
    <property type="entry name" value="IQ_motif_EF-hand-BS"/>
</dbReference>
<feature type="compositionally biased region" description="Basic and acidic residues" evidence="2">
    <location>
        <begin position="2983"/>
        <end position="2999"/>
    </location>
</feature>
<name>A0ABK0M051_RAT</name>
<feature type="compositionally biased region" description="Polar residues" evidence="2">
    <location>
        <begin position="2701"/>
        <end position="2713"/>
    </location>
</feature>
<feature type="region of interest" description="Disordered" evidence="2">
    <location>
        <begin position="2974"/>
        <end position="2999"/>
    </location>
</feature>
<feature type="compositionally biased region" description="Basic and acidic residues" evidence="2">
    <location>
        <begin position="2506"/>
        <end position="2515"/>
    </location>
</feature>
<feature type="region of interest" description="Disordered" evidence="2">
    <location>
        <begin position="1516"/>
        <end position="1563"/>
    </location>
</feature>
<proteinExistence type="predicted"/>
<organism evidence="3 4">
    <name type="scientific">Rattus norvegicus</name>
    <name type="common">Rat</name>
    <dbReference type="NCBI Taxonomy" id="10116"/>
    <lineage>
        <taxon>Eukaryota</taxon>
        <taxon>Metazoa</taxon>
        <taxon>Chordata</taxon>
        <taxon>Craniata</taxon>
        <taxon>Vertebrata</taxon>
        <taxon>Euteleostomi</taxon>
        <taxon>Mammalia</taxon>
        <taxon>Eutheria</taxon>
        <taxon>Euarchontoglires</taxon>
        <taxon>Glires</taxon>
        <taxon>Rodentia</taxon>
        <taxon>Myomorpha</taxon>
        <taxon>Muroidea</taxon>
        <taxon>Muridae</taxon>
        <taxon>Murinae</taxon>
        <taxon>Rattus</taxon>
    </lineage>
</organism>
<reference evidence="3" key="1">
    <citation type="submission" date="2024-01" db="EMBL/GenBank/DDBJ databases">
        <title>GRCr8: a new rat reference genome assembly contstructed from accurate long reads and long range scaffolding.</title>
        <authorList>
            <person name="Doris P.A."/>
            <person name="Kalbfleisch T."/>
            <person name="Li K."/>
            <person name="Howe K."/>
            <person name="Wood J."/>
        </authorList>
    </citation>
    <scope>NUCLEOTIDE SEQUENCE [LARGE SCALE GENOMIC DNA]</scope>
    <source>
        <strain evidence="3">Brown Norway</strain>
    </source>
</reference>
<feature type="compositionally biased region" description="Low complexity" evidence="2">
    <location>
        <begin position="1389"/>
        <end position="1405"/>
    </location>
</feature>
<feature type="compositionally biased region" description="Polar residues" evidence="2">
    <location>
        <begin position="2730"/>
        <end position="2740"/>
    </location>
</feature>
<evidence type="ECO:0000313" key="3">
    <source>
        <dbReference type="Ensembl" id="ENSRNOP00000107738.1"/>
    </source>
</evidence>
<dbReference type="Gene3D" id="1.20.5.190">
    <property type="match status" value="3"/>
</dbReference>
<feature type="region of interest" description="Disordered" evidence="2">
    <location>
        <begin position="1590"/>
        <end position="1632"/>
    </location>
</feature>
<dbReference type="GeneTree" id="ENSGT00940000156018"/>
<feature type="region of interest" description="Disordered" evidence="2">
    <location>
        <begin position="813"/>
        <end position="835"/>
    </location>
</feature>
<feature type="compositionally biased region" description="Polar residues" evidence="2">
    <location>
        <begin position="2644"/>
        <end position="2656"/>
    </location>
</feature>
<protein>
    <submittedName>
        <fullName evidence="3">IQ motif containing N</fullName>
    </submittedName>
</protein>
<feature type="compositionally biased region" description="Polar residues" evidence="2">
    <location>
        <begin position="2794"/>
        <end position="2803"/>
    </location>
</feature>
<feature type="compositionally biased region" description="Low complexity" evidence="2">
    <location>
        <begin position="451"/>
        <end position="460"/>
    </location>
</feature>
<keyword evidence="1" id="KW-0677">Repeat</keyword>
<feature type="region of interest" description="Disordered" evidence="2">
    <location>
        <begin position="1710"/>
        <end position="1878"/>
    </location>
</feature>
<feature type="compositionally biased region" description="Polar residues" evidence="2">
    <location>
        <begin position="1529"/>
        <end position="1539"/>
    </location>
</feature>
<accession>A0ABK0M051</accession>
<feature type="region of interest" description="Disordered" evidence="2">
    <location>
        <begin position="2153"/>
        <end position="2226"/>
    </location>
</feature>
<feature type="region of interest" description="Disordered" evidence="2">
    <location>
        <begin position="2762"/>
        <end position="2813"/>
    </location>
</feature>
<dbReference type="RGD" id="7549926">
    <property type="gene designation" value="Iqcn"/>
</dbReference>
<feature type="compositionally biased region" description="Polar residues" evidence="2">
    <location>
        <begin position="2676"/>
        <end position="2686"/>
    </location>
</feature>
<keyword evidence="4" id="KW-1185">Reference proteome</keyword>
<dbReference type="Ensembl" id="ENSRNOT00000156938.1">
    <property type="protein sequence ID" value="ENSRNOP00000107738.1"/>
    <property type="gene ID" value="ENSRNOG00000068146.2"/>
</dbReference>
<feature type="compositionally biased region" description="Low complexity" evidence="2">
    <location>
        <begin position="2625"/>
        <end position="2637"/>
    </location>
</feature>
<dbReference type="Pfam" id="PF00612">
    <property type="entry name" value="IQ"/>
    <property type="match status" value="5"/>
</dbReference>
<feature type="compositionally biased region" description="Polar residues" evidence="2">
    <location>
        <begin position="2154"/>
        <end position="2177"/>
    </location>
</feature>
<dbReference type="InterPro" id="IPR052318">
    <property type="entry name" value="CellDiv_DevSignal_Domain"/>
</dbReference>
<feature type="compositionally biased region" description="Basic and acidic residues" evidence="2">
    <location>
        <begin position="1712"/>
        <end position="1724"/>
    </location>
</feature>
<feature type="region of interest" description="Disordered" evidence="2">
    <location>
        <begin position="2878"/>
        <end position="2953"/>
    </location>
</feature>